<feature type="region of interest" description="Disordered" evidence="2">
    <location>
        <begin position="64"/>
        <end position="87"/>
    </location>
</feature>
<evidence type="ECO:0000313" key="5">
    <source>
        <dbReference type="Proteomes" id="UP000824469"/>
    </source>
</evidence>
<dbReference type="Pfam" id="PF23292">
    <property type="entry name" value="SAND_ULT1"/>
    <property type="match status" value="1"/>
</dbReference>
<feature type="domain" description="ULTRAPETALA1/2 SAND" evidence="3">
    <location>
        <begin position="434"/>
        <end position="522"/>
    </location>
</feature>
<feature type="region of interest" description="Disordered" evidence="2">
    <location>
        <begin position="549"/>
        <end position="572"/>
    </location>
</feature>
<keyword evidence="1" id="KW-0175">Coiled coil</keyword>
<feature type="compositionally biased region" description="Basic and acidic residues" evidence="2">
    <location>
        <begin position="379"/>
        <end position="400"/>
    </location>
</feature>
<evidence type="ECO:0000256" key="1">
    <source>
        <dbReference type="SAM" id="Coils"/>
    </source>
</evidence>
<gene>
    <name evidence="4" type="ORF">KI387_032584</name>
</gene>
<sequence>MAEAECFHDAFISILEELQMLKQMQDYAANSSEPSPNSNNSSTRQQMANLLTNLEAEFSGTITETRPISPGFRKRSRKQKKEDISRVDMAKAEEEEILERLKKDECRGFLDNFCKVLPNFTPSDAVFREKADLGHNLEVCKRLAGRVGWFMREKEGELAAENTKVEQLEEELKKENKLMEKLMEEMVELDRKLEAAVSAASKGSKADCPYCSKISGELGQQKNQILSNIVFKFPKTNDLVSSDIAAIFDPKSVQESETPVEHALEGCLVSNCLESFSEAASLKPLTMQVDGVSEEMEFMGIGTNSAKYDDPLKSNQSSLKAILCMDSMQDSVFPECQEPGNVTKVNVQRDTILETIELDGKTIDHKLIVDNVEVENECKLDNGDKNQEKNHEAESKDYQRHISTVNAREELNGPDDYSEGTSYDENYLNRLLDLENEYGFIEIKCGCTSLKNVDTVGTLRIYKSGLFEIYCECGEGCNEGKPMSPVAFKLHGGHGANRKWTNSIWILMRHEKVQLSKAEILEPYCRKYKEMETMKDLLIENTSHTSHTNASIRGIELHEKPSLRPRKRDSRNAKRLDNNAAKTIMDEGNIQLDSDTFNWQLKANVAQICETRQNPFRDGFLVNHCGLDSEKVIQTFAIRTAEGLDRDRALNLRPAIVTKFYDNLAKSYGTYSYGAHKIWNCDETGLQAGRNCGVRVIAKRVSRNVPKVIPKSRE</sequence>
<dbReference type="GO" id="GO:0005829">
    <property type="term" value="C:cytosol"/>
    <property type="evidence" value="ECO:0007669"/>
    <property type="project" value="TreeGrafter"/>
</dbReference>
<dbReference type="Proteomes" id="UP000824469">
    <property type="component" value="Unassembled WGS sequence"/>
</dbReference>
<organism evidence="4 5">
    <name type="scientific">Taxus chinensis</name>
    <name type="common">Chinese yew</name>
    <name type="synonym">Taxus wallichiana var. chinensis</name>
    <dbReference type="NCBI Taxonomy" id="29808"/>
    <lineage>
        <taxon>Eukaryota</taxon>
        <taxon>Viridiplantae</taxon>
        <taxon>Streptophyta</taxon>
        <taxon>Embryophyta</taxon>
        <taxon>Tracheophyta</taxon>
        <taxon>Spermatophyta</taxon>
        <taxon>Pinopsida</taxon>
        <taxon>Pinidae</taxon>
        <taxon>Conifers II</taxon>
        <taxon>Cupressales</taxon>
        <taxon>Taxaceae</taxon>
        <taxon>Taxus</taxon>
    </lineage>
</organism>
<accession>A0AA38BS67</accession>
<keyword evidence="5" id="KW-1185">Reference proteome</keyword>
<dbReference type="PANTHER" id="PTHR34053:SF1">
    <property type="entry name" value="PROTEIN ULTRAPETALA 1"/>
    <property type="match status" value="1"/>
</dbReference>
<dbReference type="PANTHER" id="PTHR34053">
    <property type="entry name" value="PROTEIN ULTRAPETALA 1"/>
    <property type="match status" value="1"/>
</dbReference>
<dbReference type="EMBL" id="JAHRHJ020003813">
    <property type="protein sequence ID" value="KAH9288467.1"/>
    <property type="molecule type" value="Genomic_DNA"/>
</dbReference>
<dbReference type="InterPro" id="IPR057011">
    <property type="entry name" value="ULT1/2_SAND"/>
</dbReference>
<evidence type="ECO:0000256" key="2">
    <source>
        <dbReference type="SAM" id="MobiDB-lite"/>
    </source>
</evidence>
<proteinExistence type="predicted"/>
<dbReference type="GO" id="GO:0005634">
    <property type="term" value="C:nucleus"/>
    <property type="evidence" value="ECO:0007669"/>
    <property type="project" value="TreeGrafter"/>
</dbReference>
<evidence type="ECO:0000259" key="3">
    <source>
        <dbReference type="Pfam" id="PF23292"/>
    </source>
</evidence>
<protein>
    <recommendedName>
        <fullName evidence="3">ULTRAPETALA1/2 SAND domain-containing protein</fullName>
    </recommendedName>
</protein>
<feature type="region of interest" description="Disordered" evidence="2">
    <location>
        <begin position="379"/>
        <end position="420"/>
    </location>
</feature>
<evidence type="ECO:0000313" key="4">
    <source>
        <dbReference type="EMBL" id="KAH9288467.1"/>
    </source>
</evidence>
<name>A0AA38BS67_TAXCH</name>
<dbReference type="InterPro" id="IPR020533">
    <property type="entry name" value="Developmental_reg_ULTRAPETALA"/>
</dbReference>
<feature type="coiled-coil region" evidence="1">
    <location>
        <begin position="151"/>
        <end position="199"/>
    </location>
</feature>
<dbReference type="AlphaFoldDB" id="A0AA38BS67"/>
<comment type="caution">
    <text evidence="4">The sequence shown here is derived from an EMBL/GenBank/DDBJ whole genome shotgun (WGS) entry which is preliminary data.</text>
</comment>
<reference evidence="4 5" key="1">
    <citation type="journal article" date="2021" name="Nat. Plants">
        <title>The Taxus genome provides insights into paclitaxel biosynthesis.</title>
        <authorList>
            <person name="Xiong X."/>
            <person name="Gou J."/>
            <person name="Liao Q."/>
            <person name="Li Y."/>
            <person name="Zhou Q."/>
            <person name="Bi G."/>
            <person name="Li C."/>
            <person name="Du R."/>
            <person name="Wang X."/>
            <person name="Sun T."/>
            <person name="Guo L."/>
            <person name="Liang H."/>
            <person name="Lu P."/>
            <person name="Wu Y."/>
            <person name="Zhang Z."/>
            <person name="Ro D.K."/>
            <person name="Shang Y."/>
            <person name="Huang S."/>
            <person name="Yan J."/>
        </authorList>
    </citation>
    <scope>NUCLEOTIDE SEQUENCE [LARGE SCALE GENOMIC DNA]</scope>
    <source>
        <strain evidence="4">Ta-2019</strain>
    </source>
</reference>